<accession>A0ABQ9H5T4</accession>
<proteinExistence type="predicted"/>
<gene>
    <name evidence="1" type="ORF">PR048_020236</name>
</gene>
<protein>
    <submittedName>
        <fullName evidence="1">Uncharacterized protein</fullName>
    </submittedName>
</protein>
<sequence>MVSFKAKNYLALNSTNLSVRYLLSLHRKLLEKMPYGPNLMVEKVECKNHIPNCCRKGTKFRTVGNEPLNTRICMLKANVENSPLHIFGDQEHCDVYFCNGNNEGEINHFPELKSRGLLQEIMKIICGSVSRHVSSLRADQKNMSELFNSIVNKHVEGKRIVMLS</sequence>
<dbReference type="Proteomes" id="UP001159363">
    <property type="component" value="Chromosome 6"/>
</dbReference>
<name>A0ABQ9H5T4_9NEOP</name>
<organism evidence="1 2">
    <name type="scientific">Dryococelus australis</name>
    <dbReference type="NCBI Taxonomy" id="614101"/>
    <lineage>
        <taxon>Eukaryota</taxon>
        <taxon>Metazoa</taxon>
        <taxon>Ecdysozoa</taxon>
        <taxon>Arthropoda</taxon>
        <taxon>Hexapoda</taxon>
        <taxon>Insecta</taxon>
        <taxon>Pterygota</taxon>
        <taxon>Neoptera</taxon>
        <taxon>Polyneoptera</taxon>
        <taxon>Phasmatodea</taxon>
        <taxon>Verophasmatodea</taxon>
        <taxon>Anareolatae</taxon>
        <taxon>Phasmatidae</taxon>
        <taxon>Eurycanthinae</taxon>
        <taxon>Dryococelus</taxon>
    </lineage>
</organism>
<evidence type="ECO:0000313" key="1">
    <source>
        <dbReference type="EMBL" id="KAJ8879628.1"/>
    </source>
</evidence>
<keyword evidence="2" id="KW-1185">Reference proteome</keyword>
<evidence type="ECO:0000313" key="2">
    <source>
        <dbReference type="Proteomes" id="UP001159363"/>
    </source>
</evidence>
<dbReference type="EMBL" id="JARBHB010000007">
    <property type="protein sequence ID" value="KAJ8879628.1"/>
    <property type="molecule type" value="Genomic_DNA"/>
</dbReference>
<reference evidence="1 2" key="1">
    <citation type="submission" date="2023-02" db="EMBL/GenBank/DDBJ databases">
        <title>LHISI_Scaffold_Assembly.</title>
        <authorList>
            <person name="Stuart O.P."/>
            <person name="Cleave R."/>
            <person name="Magrath M.J.L."/>
            <person name="Mikheyev A.S."/>
        </authorList>
    </citation>
    <scope>NUCLEOTIDE SEQUENCE [LARGE SCALE GENOMIC DNA]</scope>
    <source>
        <strain evidence="1">Daus_M_001</strain>
        <tissue evidence="1">Leg muscle</tissue>
    </source>
</reference>
<comment type="caution">
    <text evidence="1">The sequence shown here is derived from an EMBL/GenBank/DDBJ whole genome shotgun (WGS) entry which is preliminary data.</text>
</comment>